<reference evidence="1" key="1">
    <citation type="journal article" date="2003" name="Genome Biol.">
        <title>An integrated gene annotation and transcriptional profiling approach towards the full gene content of the Drosophila genome.</title>
        <authorList>
            <person name="Hild M."/>
            <person name="Beckmann B."/>
            <person name="Haas S.A."/>
            <person name="Koch B."/>
            <person name="Solovyev V."/>
            <person name="Busold C."/>
            <person name="Fellenberg K."/>
            <person name="Boutros M."/>
            <person name="Vingron M."/>
            <person name="Sauer F."/>
            <person name="Hoheisel J.D."/>
            <person name="Paro R."/>
        </authorList>
    </citation>
    <scope>NUCLEOTIDE SEQUENCE</scope>
</reference>
<proteinExistence type="predicted"/>
<dbReference type="EMBL" id="BK002457">
    <property type="protein sequence ID" value="DAA03963.1"/>
    <property type="molecule type" value="Genomic_DNA"/>
</dbReference>
<organism evidence="1">
    <name type="scientific">Drosophila melanogaster</name>
    <name type="common">Fruit fly</name>
    <dbReference type="NCBI Taxonomy" id="7227"/>
    <lineage>
        <taxon>Eukaryota</taxon>
        <taxon>Metazoa</taxon>
        <taxon>Ecdysozoa</taxon>
        <taxon>Arthropoda</taxon>
        <taxon>Hexapoda</taxon>
        <taxon>Insecta</taxon>
        <taxon>Pterygota</taxon>
        <taxon>Neoptera</taxon>
        <taxon>Endopterygota</taxon>
        <taxon>Diptera</taxon>
        <taxon>Brachycera</taxon>
        <taxon>Muscomorpha</taxon>
        <taxon>Ephydroidea</taxon>
        <taxon>Drosophilidae</taxon>
        <taxon>Drosophila</taxon>
        <taxon>Sophophora</taxon>
    </lineage>
</organism>
<sequence length="71" mass="7925">MRMRMADGWVMQPRRLGLYGAPTEAICIMVYRKDKAGASDLGPWFGFPGSRVPGFSVARQRTRHNAIQCPG</sequence>
<protein>
    <submittedName>
        <fullName evidence="1">HDC13005</fullName>
    </submittedName>
</protein>
<dbReference type="AlphaFoldDB" id="Q6IKA9"/>
<evidence type="ECO:0000313" key="1">
    <source>
        <dbReference type="EMBL" id="DAA03963.1"/>
    </source>
</evidence>
<gene>
    <name evidence="1" type="ORF">HDC13005</name>
</gene>
<accession>Q6IKA9</accession>
<name>Q6IKA9_DROME</name>